<dbReference type="InterPro" id="IPR005116">
    <property type="entry name" value="Transp-assoc_OB_typ1"/>
</dbReference>
<organism evidence="4 5">
    <name type="scientific">Citricoccus muralis</name>
    <dbReference type="NCBI Taxonomy" id="169134"/>
    <lineage>
        <taxon>Bacteria</taxon>
        <taxon>Bacillati</taxon>
        <taxon>Actinomycetota</taxon>
        <taxon>Actinomycetes</taxon>
        <taxon>Micrococcales</taxon>
        <taxon>Micrococcaceae</taxon>
        <taxon>Citricoccus</taxon>
    </lineage>
</organism>
<dbReference type="InterPro" id="IPR004606">
    <property type="entry name" value="Mop_domain"/>
</dbReference>
<keyword evidence="5" id="KW-1185">Reference proteome</keyword>
<comment type="caution">
    <text evidence="4">The sequence shown here is derived from an EMBL/GenBank/DDBJ whole genome shotgun (WGS) entry which is preliminary data.</text>
</comment>
<dbReference type="InterPro" id="IPR041657">
    <property type="entry name" value="HTH_17"/>
</dbReference>
<evidence type="ECO:0000313" key="5">
    <source>
        <dbReference type="Proteomes" id="UP000256727"/>
    </source>
</evidence>
<evidence type="ECO:0000259" key="3">
    <source>
        <dbReference type="PROSITE" id="PS51866"/>
    </source>
</evidence>
<dbReference type="Pfam" id="PF03459">
    <property type="entry name" value="TOBE"/>
    <property type="match status" value="1"/>
</dbReference>
<dbReference type="AlphaFoldDB" id="A0A3D9LDY0"/>
<dbReference type="InterPro" id="IPR010093">
    <property type="entry name" value="SinI_DNA-bd"/>
</dbReference>
<dbReference type="GO" id="GO:0015689">
    <property type="term" value="P:molybdate ion transport"/>
    <property type="evidence" value="ECO:0007669"/>
    <property type="project" value="InterPro"/>
</dbReference>
<keyword evidence="1 2" id="KW-0500">Molybdenum</keyword>
<evidence type="ECO:0000313" key="4">
    <source>
        <dbReference type="EMBL" id="REE03884.1"/>
    </source>
</evidence>
<proteinExistence type="predicted"/>
<dbReference type="OrthoDB" id="271159at2"/>
<dbReference type="Pfam" id="PF12728">
    <property type="entry name" value="HTH_17"/>
    <property type="match status" value="1"/>
</dbReference>
<dbReference type="Proteomes" id="UP000256727">
    <property type="component" value="Unassembled WGS sequence"/>
</dbReference>
<evidence type="ECO:0000256" key="2">
    <source>
        <dbReference type="PROSITE-ProRule" id="PRU01213"/>
    </source>
</evidence>
<sequence>MTLLRISEAARFLGVSDDSVRRWVASGRLSAHTDGTGRAAVDGVEVAQLVKDGNNTLNSSGDDGVPSSARNRFHGLVTDVVMDTVMAQVELQCGPFRVVSLMSAEAARELGLEPGMPAMAVVKATTVIVERMERAEPTERPERTERADG</sequence>
<dbReference type="SUPFAM" id="SSF50331">
    <property type="entry name" value="MOP-like"/>
    <property type="match status" value="1"/>
</dbReference>
<dbReference type="GO" id="GO:0003677">
    <property type="term" value="F:DNA binding"/>
    <property type="evidence" value="ECO:0007669"/>
    <property type="project" value="InterPro"/>
</dbReference>
<evidence type="ECO:0000256" key="1">
    <source>
        <dbReference type="ARBA" id="ARBA00022505"/>
    </source>
</evidence>
<protein>
    <submittedName>
        <fullName evidence="4">Molybdopterin-binding protein</fullName>
    </submittedName>
</protein>
<accession>A0A3D9LDY0</accession>
<dbReference type="RefSeq" id="WP_115931921.1">
    <property type="nucleotide sequence ID" value="NZ_QREH01000001.1"/>
</dbReference>
<dbReference type="NCBIfam" id="TIGR01764">
    <property type="entry name" value="excise"/>
    <property type="match status" value="1"/>
</dbReference>
<dbReference type="Gene3D" id="2.40.50.100">
    <property type="match status" value="1"/>
</dbReference>
<feature type="domain" description="Mop" evidence="3">
    <location>
        <begin position="66"/>
        <end position="131"/>
    </location>
</feature>
<name>A0A3D9LDY0_9MICC</name>
<reference evidence="4 5" key="1">
    <citation type="submission" date="2018-07" db="EMBL/GenBank/DDBJ databases">
        <title>Sequencing the genomes of 1000 actinobacteria strains.</title>
        <authorList>
            <person name="Klenk H.-P."/>
        </authorList>
    </citation>
    <scope>NUCLEOTIDE SEQUENCE [LARGE SCALE GENOMIC DNA]</scope>
    <source>
        <strain evidence="4 5">DSM 14442</strain>
    </source>
</reference>
<dbReference type="EMBL" id="QREH01000001">
    <property type="protein sequence ID" value="REE03884.1"/>
    <property type="molecule type" value="Genomic_DNA"/>
</dbReference>
<dbReference type="InterPro" id="IPR008995">
    <property type="entry name" value="Mo/tungstate-bd_C_term_dom"/>
</dbReference>
<gene>
    <name evidence="4" type="ORF">C8E99_1705</name>
</gene>
<dbReference type="PROSITE" id="PS51866">
    <property type="entry name" value="MOP"/>
    <property type="match status" value="1"/>
</dbReference>